<dbReference type="EMBL" id="QGKU01000033">
    <property type="protein sequence ID" value="PWR02698.1"/>
    <property type="molecule type" value="Genomic_DNA"/>
</dbReference>
<dbReference type="NCBIfam" id="NF041052">
    <property type="entry name" value="OsmC_like_Se"/>
    <property type="match status" value="1"/>
</dbReference>
<dbReference type="InterPro" id="IPR052924">
    <property type="entry name" value="OsmC/Ohr_hydroprdx_reductase"/>
</dbReference>
<comment type="caution">
    <text evidence="1">The sequence shown here is derived from an EMBL/GenBank/DDBJ whole genome shotgun (WGS) entry which is preliminary data.</text>
</comment>
<dbReference type="Gene3D" id="3.30.300.20">
    <property type="match status" value="1"/>
</dbReference>
<gene>
    <name evidence="1" type="ORF">DKT77_11010</name>
</gene>
<keyword evidence="2" id="KW-1185">Reference proteome</keyword>
<accession>A0A2V2LBC0</accession>
<dbReference type="PANTHER" id="PTHR35368">
    <property type="entry name" value="HYDROPEROXIDE REDUCTASE"/>
    <property type="match status" value="1"/>
</dbReference>
<sequence length="171" mass="18743">MTSAATPDPSRDKMFDVIFESKGVCVGKMRNEVTNTAHQPFQVSRMLATDEGPFQGGEDTSPTPLEFFLTGLVGCLMTQMRVFAKRMKVDMRDLEVTCRAHWEAHKGDIGPYEASPRGFDIGISMNSDASDDDVQALIEASKRACFVEATLAQANSVTHNLRLNAGEARPV</sequence>
<protein>
    <recommendedName>
        <fullName evidence="3">OsmC family peroxiredoxin</fullName>
    </recommendedName>
</protein>
<dbReference type="PANTHER" id="PTHR35368:SF1">
    <property type="entry name" value="HYDROPEROXIDE REDUCTASE"/>
    <property type="match status" value="1"/>
</dbReference>
<dbReference type="Proteomes" id="UP000245680">
    <property type="component" value="Unassembled WGS sequence"/>
</dbReference>
<evidence type="ECO:0008006" key="3">
    <source>
        <dbReference type="Google" id="ProtNLM"/>
    </source>
</evidence>
<dbReference type="OrthoDB" id="7836423at2"/>
<dbReference type="Pfam" id="PF02566">
    <property type="entry name" value="OsmC"/>
    <property type="match status" value="1"/>
</dbReference>
<organism evidence="1 2">
    <name type="scientific">Meridianimarinicoccus roseus</name>
    <dbReference type="NCBI Taxonomy" id="2072018"/>
    <lineage>
        <taxon>Bacteria</taxon>
        <taxon>Pseudomonadati</taxon>
        <taxon>Pseudomonadota</taxon>
        <taxon>Alphaproteobacteria</taxon>
        <taxon>Rhodobacterales</taxon>
        <taxon>Paracoccaceae</taxon>
        <taxon>Meridianimarinicoccus</taxon>
    </lineage>
</organism>
<dbReference type="SUPFAM" id="SSF82784">
    <property type="entry name" value="OsmC-like"/>
    <property type="match status" value="1"/>
</dbReference>
<dbReference type="AlphaFoldDB" id="A0A2V2LBC0"/>
<evidence type="ECO:0000313" key="1">
    <source>
        <dbReference type="EMBL" id="PWR02698.1"/>
    </source>
</evidence>
<dbReference type="InterPro" id="IPR015946">
    <property type="entry name" value="KH_dom-like_a/b"/>
</dbReference>
<name>A0A2V2LBC0_9RHOB</name>
<dbReference type="InterPro" id="IPR003718">
    <property type="entry name" value="OsmC/Ohr_fam"/>
</dbReference>
<evidence type="ECO:0000313" key="2">
    <source>
        <dbReference type="Proteomes" id="UP000245680"/>
    </source>
</evidence>
<dbReference type="RefSeq" id="WP_109811747.1">
    <property type="nucleotide sequence ID" value="NZ_QGKU01000033.1"/>
</dbReference>
<reference evidence="1 2" key="1">
    <citation type="submission" date="2018-05" db="EMBL/GenBank/DDBJ databases">
        <title>Rhodobacteraceae gen. nov., sp. nov. isolated from sea water.</title>
        <authorList>
            <person name="Ren Y."/>
        </authorList>
    </citation>
    <scope>NUCLEOTIDE SEQUENCE [LARGE SCALE GENOMIC DNA]</scope>
    <source>
        <strain evidence="1 2">TG-679</strain>
    </source>
</reference>
<proteinExistence type="predicted"/>
<dbReference type="InterPro" id="IPR036102">
    <property type="entry name" value="OsmC/Ohrsf"/>
</dbReference>